<proteinExistence type="predicted"/>
<dbReference type="InterPro" id="IPR001810">
    <property type="entry name" value="F-box_dom"/>
</dbReference>
<dbReference type="Pfam" id="PF08387">
    <property type="entry name" value="FBD"/>
    <property type="match status" value="1"/>
</dbReference>
<dbReference type="Gene3D" id="1.20.1280.50">
    <property type="match status" value="1"/>
</dbReference>
<dbReference type="SUPFAM" id="SSF81383">
    <property type="entry name" value="F-box domain"/>
    <property type="match status" value="1"/>
</dbReference>
<gene>
    <name evidence="3" type="ORF">LUZ62_030281</name>
</gene>
<evidence type="ECO:0000313" key="4">
    <source>
        <dbReference type="Proteomes" id="UP001140206"/>
    </source>
</evidence>
<dbReference type="PROSITE" id="PS50181">
    <property type="entry name" value="FBOX"/>
    <property type="match status" value="1"/>
</dbReference>
<dbReference type="EMBL" id="JAMFTS010000001">
    <property type="protein sequence ID" value="KAJ4817715.1"/>
    <property type="molecule type" value="Genomic_DNA"/>
</dbReference>
<dbReference type="InterPro" id="IPR053781">
    <property type="entry name" value="F-box_AtFBL13-like"/>
</dbReference>
<evidence type="ECO:0000259" key="2">
    <source>
        <dbReference type="PROSITE" id="PS50181"/>
    </source>
</evidence>
<dbReference type="Proteomes" id="UP001140206">
    <property type="component" value="Chromosome 1"/>
</dbReference>
<feature type="compositionally biased region" description="Basic residues" evidence="1">
    <location>
        <begin position="1"/>
        <end position="17"/>
    </location>
</feature>
<dbReference type="InterPro" id="IPR055411">
    <property type="entry name" value="LRR_FXL15/At3g58940/PEG3-like"/>
</dbReference>
<sequence>MAPRLRKTRRASSRKRAKSENGSDYISSLPEVLLTSILSLLPIKEAARTSVLSSRWHHLWKSAPLHLDDSFLNLDNPDNPDVDDSSCEAAYNIIQAHMGPIEYCNLSKFDDRDLFPTINGILRQLSQKKIKHLSLSFKETWERMVDIHIRVLEARDGNILERQVYKVRPSFFKCKTLKQLDLFCCRVSKNINLANMLPNLKEINLEYVFLNDVFMDRLFSCPNLEKVKMYYCCGPKRVQIRSRKLRELVITYGIHFPYVFVEEIFIDDAPSLEVLTIDDTPCYFVTPDHHITNIMMMKLKIRNAPNLVQLGLYCYLGDVHFMHGDDDCLVTCPSALLPSLKALSIRLAFCDQNMQSVLAGILRCSPGLEYLHLKNSHRRVLDQAVLVHNIGEVLNFWSNQHHFGFLEHLQKFIMCDFRGCEPEVEFARFLIEKASALKNINIFYRYACMDKYVKKARLKLYSTVQASNHLLIAIGKDVQTGVHGMFAYSNL</sequence>
<dbReference type="PANTHER" id="PTHR32141">
    <property type="match status" value="1"/>
</dbReference>
<evidence type="ECO:0000256" key="1">
    <source>
        <dbReference type="SAM" id="MobiDB-lite"/>
    </source>
</evidence>
<reference evidence="3" key="1">
    <citation type="submission" date="2022-08" db="EMBL/GenBank/DDBJ databases">
        <authorList>
            <person name="Marques A."/>
        </authorList>
    </citation>
    <scope>NUCLEOTIDE SEQUENCE</scope>
    <source>
        <strain evidence="3">RhyPub2mFocal</strain>
        <tissue evidence="3">Leaves</tissue>
    </source>
</reference>
<dbReference type="Pfam" id="PF00646">
    <property type="entry name" value="F-box"/>
    <property type="match status" value="1"/>
</dbReference>
<dbReference type="Gene3D" id="3.80.10.10">
    <property type="entry name" value="Ribonuclease Inhibitor"/>
    <property type="match status" value="1"/>
</dbReference>
<dbReference type="InterPro" id="IPR055302">
    <property type="entry name" value="F-box_dom-containing"/>
</dbReference>
<dbReference type="InterPro" id="IPR006566">
    <property type="entry name" value="FBD"/>
</dbReference>
<dbReference type="PANTHER" id="PTHR32141:SF179">
    <property type="entry name" value="F-BOX DOMAIN-CONTAINING PROTEIN"/>
    <property type="match status" value="1"/>
</dbReference>
<comment type="caution">
    <text evidence="3">The sequence shown here is derived from an EMBL/GenBank/DDBJ whole genome shotgun (WGS) entry which is preliminary data.</text>
</comment>
<name>A0AAV8HIL2_9POAL</name>
<feature type="domain" description="F-box" evidence="2">
    <location>
        <begin position="23"/>
        <end position="74"/>
    </location>
</feature>
<dbReference type="Pfam" id="PF24758">
    <property type="entry name" value="LRR_At5g56370"/>
    <property type="match status" value="1"/>
</dbReference>
<accession>A0AAV8HIL2</accession>
<dbReference type="SUPFAM" id="SSF52047">
    <property type="entry name" value="RNI-like"/>
    <property type="match status" value="1"/>
</dbReference>
<evidence type="ECO:0000313" key="3">
    <source>
        <dbReference type="EMBL" id="KAJ4817715.1"/>
    </source>
</evidence>
<feature type="region of interest" description="Disordered" evidence="1">
    <location>
        <begin position="1"/>
        <end position="23"/>
    </location>
</feature>
<dbReference type="AlphaFoldDB" id="A0AAV8HIL2"/>
<protein>
    <submittedName>
        <fullName evidence="3">F-box/FBD/LRR protein</fullName>
    </submittedName>
</protein>
<organism evidence="3 4">
    <name type="scientific">Rhynchospora pubera</name>
    <dbReference type="NCBI Taxonomy" id="906938"/>
    <lineage>
        <taxon>Eukaryota</taxon>
        <taxon>Viridiplantae</taxon>
        <taxon>Streptophyta</taxon>
        <taxon>Embryophyta</taxon>
        <taxon>Tracheophyta</taxon>
        <taxon>Spermatophyta</taxon>
        <taxon>Magnoliopsida</taxon>
        <taxon>Liliopsida</taxon>
        <taxon>Poales</taxon>
        <taxon>Cyperaceae</taxon>
        <taxon>Cyperoideae</taxon>
        <taxon>Rhynchosporeae</taxon>
        <taxon>Rhynchospora</taxon>
    </lineage>
</organism>
<keyword evidence="4" id="KW-1185">Reference proteome</keyword>
<dbReference type="CDD" id="cd22160">
    <property type="entry name" value="F-box_AtFBL13-like"/>
    <property type="match status" value="1"/>
</dbReference>
<dbReference type="InterPro" id="IPR036047">
    <property type="entry name" value="F-box-like_dom_sf"/>
</dbReference>
<dbReference type="InterPro" id="IPR032675">
    <property type="entry name" value="LRR_dom_sf"/>
</dbReference>